<dbReference type="InterPro" id="IPR001034">
    <property type="entry name" value="DeoR_HTH"/>
</dbReference>
<protein>
    <recommendedName>
        <fullName evidence="4">HTH deoR-type domain-containing protein</fullName>
    </recommendedName>
</protein>
<dbReference type="GO" id="GO:0003677">
    <property type="term" value="F:DNA binding"/>
    <property type="evidence" value="ECO:0007669"/>
    <property type="project" value="UniProtKB-KW"/>
</dbReference>
<evidence type="ECO:0000313" key="5">
    <source>
        <dbReference type="EMBL" id="KPL72465.1"/>
    </source>
</evidence>
<dbReference type="Pfam" id="PF08220">
    <property type="entry name" value="HTH_DeoR"/>
    <property type="match status" value="1"/>
</dbReference>
<evidence type="ECO:0000256" key="3">
    <source>
        <dbReference type="ARBA" id="ARBA00023163"/>
    </source>
</evidence>
<keyword evidence="3" id="KW-0804">Transcription</keyword>
<dbReference type="EMBL" id="LGHJ01000023">
    <property type="protein sequence ID" value="KPL72465.1"/>
    <property type="molecule type" value="Genomic_DNA"/>
</dbReference>
<sequence length="178" mass="19933">MIRELRHQKIIEVVTQKQGITVQELTSLLKVSAMTIHRDLRLLEEKGILQRVRGGVVIGRPDETKEEICGYCGKALPARTRVMLFGGSGQAVPACCVHCGMGLLRHERELSAGLTVDFLYETVIDLERGYYLYEPQIKVCCVPSVLAFADRGDAERMQMGFGGKLLNYEELKNCFIGK</sequence>
<reference evidence="5 6" key="1">
    <citation type="submission" date="2015-07" db="EMBL/GenBank/DDBJ databases">
        <title>Draft genome of Bellilinea caldifistulae DSM 17877.</title>
        <authorList>
            <person name="Hemp J."/>
            <person name="Ward L.M."/>
            <person name="Pace L.A."/>
            <person name="Fischer W.W."/>
        </authorList>
    </citation>
    <scope>NUCLEOTIDE SEQUENCE [LARGE SCALE GENOMIC DNA]</scope>
    <source>
        <strain evidence="5 6">GOMI-1</strain>
    </source>
</reference>
<evidence type="ECO:0000256" key="2">
    <source>
        <dbReference type="ARBA" id="ARBA00023125"/>
    </source>
</evidence>
<dbReference type="SUPFAM" id="SSF46785">
    <property type="entry name" value="Winged helix' DNA-binding domain"/>
    <property type="match status" value="1"/>
</dbReference>
<comment type="caution">
    <text evidence="5">The sequence shown here is derived from an EMBL/GenBank/DDBJ whole genome shotgun (WGS) entry which is preliminary data.</text>
</comment>
<gene>
    <name evidence="5" type="ORF">AC812_15755</name>
</gene>
<dbReference type="InterPro" id="IPR050313">
    <property type="entry name" value="Carb_Metab_HTH_regulators"/>
</dbReference>
<name>A0A0P6WQW2_9CHLR</name>
<dbReference type="PRINTS" id="PR00037">
    <property type="entry name" value="HTHLACR"/>
</dbReference>
<dbReference type="PROSITE" id="PS00894">
    <property type="entry name" value="HTH_DEOR_1"/>
    <property type="match status" value="1"/>
</dbReference>
<dbReference type="SUPFAM" id="SSF160387">
    <property type="entry name" value="NosL/MerB-like"/>
    <property type="match status" value="1"/>
</dbReference>
<evidence type="ECO:0000259" key="4">
    <source>
        <dbReference type="PROSITE" id="PS51000"/>
    </source>
</evidence>
<keyword evidence="6" id="KW-1185">Reference proteome</keyword>
<accession>A0A0P6WQW2</accession>
<dbReference type="Gene3D" id="1.10.10.10">
    <property type="entry name" value="Winged helix-like DNA-binding domain superfamily/Winged helix DNA-binding domain"/>
    <property type="match status" value="1"/>
</dbReference>
<keyword evidence="2" id="KW-0238">DNA-binding</keyword>
<dbReference type="GO" id="GO:0003700">
    <property type="term" value="F:DNA-binding transcription factor activity"/>
    <property type="evidence" value="ECO:0007669"/>
    <property type="project" value="InterPro"/>
</dbReference>
<dbReference type="PANTHER" id="PTHR30363">
    <property type="entry name" value="HTH-TYPE TRANSCRIPTIONAL REGULATOR SRLR-RELATED"/>
    <property type="match status" value="1"/>
</dbReference>
<dbReference type="Proteomes" id="UP000050514">
    <property type="component" value="Unassembled WGS sequence"/>
</dbReference>
<dbReference type="InterPro" id="IPR018356">
    <property type="entry name" value="Tscrpt_reg_HTH_DeoR_CS"/>
</dbReference>
<keyword evidence="1" id="KW-0805">Transcription regulation</keyword>
<feature type="domain" description="HTH deoR-type" evidence="4">
    <location>
        <begin position="3"/>
        <end position="58"/>
    </location>
</feature>
<dbReference type="PANTHER" id="PTHR30363:SF44">
    <property type="entry name" value="AGA OPERON TRANSCRIPTIONAL REPRESSOR-RELATED"/>
    <property type="match status" value="1"/>
</dbReference>
<proteinExistence type="predicted"/>
<dbReference type="OrthoDB" id="9797223at2"/>
<dbReference type="SMART" id="SM00420">
    <property type="entry name" value="HTH_DEOR"/>
    <property type="match status" value="1"/>
</dbReference>
<evidence type="ECO:0000256" key="1">
    <source>
        <dbReference type="ARBA" id="ARBA00023015"/>
    </source>
</evidence>
<dbReference type="RefSeq" id="WP_061916650.1">
    <property type="nucleotide sequence ID" value="NZ_DF967971.1"/>
</dbReference>
<dbReference type="InterPro" id="IPR036390">
    <property type="entry name" value="WH_DNA-bd_sf"/>
</dbReference>
<dbReference type="PROSITE" id="PS51000">
    <property type="entry name" value="HTH_DEOR_2"/>
    <property type="match status" value="1"/>
</dbReference>
<organism evidence="5 6">
    <name type="scientific">Bellilinea caldifistulae</name>
    <dbReference type="NCBI Taxonomy" id="360411"/>
    <lineage>
        <taxon>Bacteria</taxon>
        <taxon>Bacillati</taxon>
        <taxon>Chloroflexota</taxon>
        <taxon>Anaerolineae</taxon>
        <taxon>Anaerolineales</taxon>
        <taxon>Anaerolineaceae</taxon>
        <taxon>Bellilinea</taxon>
    </lineage>
</organism>
<dbReference type="InterPro" id="IPR036388">
    <property type="entry name" value="WH-like_DNA-bd_sf"/>
</dbReference>
<evidence type="ECO:0000313" key="6">
    <source>
        <dbReference type="Proteomes" id="UP000050514"/>
    </source>
</evidence>
<dbReference type="AlphaFoldDB" id="A0A0P6WQW2"/>
<dbReference type="STRING" id="360411.AC812_15755"/>